<evidence type="ECO:0000313" key="8">
    <source>
        <dbReference type="Proteomes" id="UP000179034"/>
    </source>
</evidence>
<dbReference type="PANTHER" id="PTHR12815">
    <property type="entry name" value="SORTING AND ASSEMBLY MACHINERY SAMM50 PROTEIN FAMILY MEMBER"/>
    <property type="match status" value="1"/>
</dbReference>
<evidence type="ECO:0000256" key="4">
    <source>
        <dbReference type="ARBA" id="ARBA00023136"/>
    </source>
</evidence>
<dbReference type="InterPro" id="IPR039910">
    <property type="entry name" value="D15-like"/>
</dbReference>
<evidence type="ECO:0000256" key="3">
    <source>
        <dbReference type="ARBA" id="ARBA00022729"/>
    </source>
</evidence>
<dbReference type="InterPro" id="IPR000184">
    <property type="entry name" value="Bac_surfAg_D15"/>
</dbReference>
<evidence type="ECO:0000259" key="6">
    <source>
        <dbReference type="Pfam" id="PF01103"/>
    </source>
</evidence>
<gene>
    <name evidence="7" type="ORF">A2Z06_04275</name>
</gene>
<comment type="subcellular location">
    <subcellularLocation>
        <location evidence="1">Membrane</location>
    </subcellularLocation>
</comment>
<evidence type="ECO:0000256" key="5">
    <source>
        <dbReference type="ARBA" id="ARBA00023237"/>
    </source>
</evidence>
<dbReference type="Proteomes" id="UP000179034">
    <property type="component" value="Unassembled WGS sequence"/>
</dbReference>
<name>A0A1F5YBE3_9BACT</name>
<evidence type="ECO:0000256" key="1">
    <source>
        <dbReference type="ARBA" id="ARBA00004370"/>
    </source>
</evidence>
<keyword evidence="2" id="KW-0812">Transmembrane</keyword>
<keyword evidence="4" id="KW-0472">Membrane</keyword>
<feature type="domain" description="Bacterial surface antigen (D15)" evidence="6">
    <location>
        <begin position="38"/>
        <end position="239"/>
    </location>
</feature>
<dbReference type="Gene3D" id="2.40.160.50">
    <property type="entry name" value="membrane protein fhac: a member of the omp85/tpsb transporter family"/>
    <property type="match status" value="1"/>
</dbReference>
<reference evidence="7 8" key="1">
    <citation type="journal article" date="2016" name="Nat. Commun.">
        <title>Thousands of microbial genomes shed light on interconnected biogeochemical processes in an aquifer system.</title>
        <authorList>
            <person name="Anantharaman K."/>
            <person name="Brown C.T."/>
            <person name="Hug L.A."/>
            <person name="Sharon I."/>
            <person name="Castelle C.J."/>
            <person name="Probst A.J."/>
            <person name="Thomas B.C."/>
            <person name="Singh A."/>
            <person name="Wilkins M.J."/>
            <person name="Karaoz U."/>
            <person name="Brodie E.L."/>
            <person name="Williams K.H."/>
            <person name="Hubbard S.S."/>
            <person name="Banfield J.F."/>
        </authorList>
    </citation>
    <scope>NUCLEOTIDE SEQUENCE [LARGE SCALE GENOMIC DNA]</scope>
</reference>
<evidence type="ECO:0000313" key="7">
    <source>
        <dbReference type="EMBL" id="OGF97161.1"/>
    </source>
</evidence>
<dbReference type="PANTHER" id="PTHR12815:SF47">
    <property type="entry name" value="TRANSLOCATION AND ASSEMBLY MODULE SUBUNIT TAMA"/>
    <property type="match status" value="1"/>
</dbReference>
<accession>A0A1F5YBE3</accession>
<protein>
    <recommendedName>
        <fullName evidence="6">Bacterial surface antigen (D15) domain-containing protein</fullName>
    </recommendedName>
</protein>
<keyword evidence="3" id="KW-0732">Signal</keyword>
<sequence length="242" mass="26487">MPAMDYTRFYTTYRLEEFDLEPQSGSSIDSSDPVFSDYPRLLSGVTFSLVRDTRDNTFHPTSGTQHSLTAEYAGGILGGSTDFQKYRLNSSWSMPGIWKFNLTLQAKGGIVTGYGDPSTVPINERFILGGIGPGIEGLRGYSDRSVGPIVNGRVTRGRSFLLLSVEEEIKFAQQIYGVLFFDAGNAWESFSAADPTDLKRSVGFGVRIEIPGMGPLGLDIGYGFDRPDGPGFEPHITFGAFF</sequence>
<dbReference type="Pfam" id="PF01103">
    <property type="entry name" value="Omp85"/>
    <property type="match status" value="1"/>
</dbReference>
<proteinExistence type="predicted"/>
<organism evidence="7 8">
    <name type="scientific">Candidatus Glassbacteria bacterium RBG_16_58_8</name>
    <dbReference type="NCBI Taxonomy" id="1817866"/>
    <lineage>
        <taxon>Bacteria</taxon>
        <taxon>Candidatus Glassiibacteriota</taxon>
    </lineage>
</organism>
<comment type="caution">
    <text evidence="7">The sequence shown here is derived from an EMBL/GenBank/DDBJ whole genome shotgun (WGS) entry which is preliminary data.</text>
</comment>
<keyword evidence="5" id="KW-0998">Cell outer membrane</keyword>
<dbReference type="GO" id="GO:0019867">
    <property type="term" value="C:outer membrane"/>
    <property type="evidence" value="ECO:0007669"/>
    <property type="project" value="InterPro"/>
</dbReference>
<evidence type="ECO:0000256" key="2">
    <source>
        <dbReference type="ARBA" id="ARBA00022692"/>
    </source>
</evidence>
<dbReference type="AlphaFoldDB" id="A0A1F5YBE3"/>
<dbReference type="EMBL" id="MFIW01000095">
    <property type="protein sequence ID" value="OGF97161.1"/>
    <property type="molecule type" value="Genomic_DNA"/>
</dbReference>